<evidence type="ECO:0000313" key="3">
    <source>
        <dbReference type="Proteomes" id="UP000199518"/>
    </source>
</evidence>
<dbReference type="RefSeq" id="WP_092047374.1">
    <property type="nucleotide sequence ID" value="NZ_FOQD01000001.1"/>
</dbReference>
<sequence length="189" mass="20431">MNSNDATSSQGLMIWRITTWVCYGIIVAAVLASVLLAAVSSTGLSRITVTALNPAAEPRDPQIPLMDANDVLPDYEIAVIQTSGRTTKLGAKPNTSAVDGLVWTLNEPVSTASIVGIRLLDQDQFVSDVVTEVQLTGPRVVSHDYQFDFETQRTLSLGIRSFFETPLGAAIVVGFLIAVIWIFCAAYWL</sequence>
<reference evidence="3" key="1">
    <citation type="submission" date="2016-10" db="EMBL/GenBank/DDBJ databases">
        <authorList>
            <person name="Varghese N."/>
            <person name="Submissions S."/>
        </authorList>
    </citation>
    <scope>NUCLEOTIDE SEQUENCE [LARGE SCALE GENOMIC DNA]</scope>
    <source>
        <strain evidence="3">DSM 26348</strain>
    </source>
</reference>
<gene>
    <name evidence="2" type="ORF">SAMN05421753_101364</name>
</gene>
<dbReference type="EMBL" id="FOQD01000001">
    <property type="protein sequence ID" value="SFH59743.1"/>
    <property type="molecule type" value="Genomic_DNA"/>
</dbReference>
<dbReference type="Proteomes" id="UP000199518">
    <property type="component" value="Unassembled WGS sequence"/>
</dbReference>
<evidence type="ECO:0000313" key="2">
    <source>
        <dbReference type="EMBL" id="SFH59743.1"/>
    </source>
</evidence>
<proteinExistence type="predicted"/>
<keyword evidence="1" id="KW-0812">Transmembrane</keyword>
<keyword evidence="1" id="KW-0472">Membrane</keyword>
<organism evidence="2 3">
    <name type="scientific">Planctomicrobium piriforme</name>
    <dbReference type="NCBI Taxonomy" id="1576369"/>
    <lineage>
        <taxon>Bacteria</taxon>
        <taxon>Pseudomonadati</taxon>
        <taxon>Planctomycetota</taxon>
        <taxon>Planctomycetia</taxon>
        <taxon>Planctomycetales</taxon>
        <taxon>Planctomycetaceae</taxon>
        <taxon>Planctomicrobium</taxon>
    </lineage>
</organism>
<keyword evidence="1" id="KW-1133">Transmembrane helix</keyword>
<protein>
    <submittedName>
        <fullName evidence="2">Uncharacterized protein</fullName>
    </submittedName>
</protein>
<evidence type="ECO:0000256" key="1">
    <source>
        <dbReference type="SAM" id="Phobius"/>
    </source>
</evidence>
<dbReference type="AlphaFoldDB" id="A0A1I3BBS5"/>
<feature type="transmembrane region" description="Helical" evidence="1">
    <location>
        <begin position="167"/>
        <end position="188"/>
    </location>
</feature>
<feature type="transmembrane region" description="Helical" evidence="1">
    <location>
        <begin position="12"/>
        <end position="39"/>
    </location>
</feature>
<name>A0A1I3BBS5_9PLAN</name>
<dbReference type="OrthoDB" id="280742at2"/>
<accession>A0A1I3BBS5</accession>
<keyword evidence="3" id="KW-1185">Reference proteome</keyword>